<comment type="caution">
    <text evidence="6">The sequence shown here is derived from an EMBL/GenBank/DDBJ whole genome shotgun (WGS) entry which is preliminary data.</text>
</comment>
<keyword evidence="7" id="KW-1185">Reference proteome</keyword>
<evidence type="ECO:0000313" key="7">
    <source>
        <dbReference type="Proteomes" id="UP000294662"/>
    </source>
</evidence>
<evidence type="ECO:0000313" key="6">
    <source>
        <dbReference type="EMBL" id="TDE35413.1"/>
    </source>
</evidence>
<proteinExistence type="predicted"/>
<dbReference type="PIRSF" id="PIRSF000103">
    <property type="entry name" value="HIBADH"/>
    <property type="match status" value="1"/>
</dbReference>
<feature type="domain" description="6-phosphogluconate dehydrogenase NADP-binding" evidence="4">
    <location>
        <begin position="46"/>
        <end position="207"/>
    </location>
</feature>
<keyword evidence="1" id="KW-0560">Oxidoreductase</keyword>
<gene>
    <name evidence="6" type="ORF">E1B25_17350</name>
</gene>
<dbReference type="GO" id="GO:0051287">
    <property type="term" value="F:NAD binding"/>
    <property type="evidence" value="ECO:0007669"/>
    <property type="project" value="InterPro"/>
</dbReference>
<dbReference type="EMBL" id="SMFP01000013">
    <property type="protein sequence ID" value="TDE35413.1"/>
    <property type="molecule type" value="Genomic_DNA"/>
</dbReference>
<dbReference type="Proteomes" id="UP000294662">
    <property type="component" value="Unassembled WGS sequence"/>
</dbReference>
<protein>
    <submittedName>
        <fullName evidence="6">NAD(P)-dependent oxidoreductase</fullName>
    </submittedName>
</protein>
<feature type="domain" description="3-hydroxyisobutyrate dehydrogenase-like NAD-binding" evidence="5">
    <location>
        <begin position="210"/>
        <end position="329"/>
    </location>
</feature>
<dbReference type="GO" id="GO:0050661">
    <property type="term" value="F:NADP binding"/>
    <property type="evidence" value="ECO:0007669"/>
    <property type="project" value="InterPro"/>
</dbReference>
<sequence length="336" mass="34381">MTASAPCGFFPTAPLSVNPWGDVNPARGIGTQRRGAGKVDEENTMNVGIIGVGLMGHGIARNVLARGGFTLSFLDHPGNQPVDEIVGLGAQACATPAEVAAASDVVILCVTGSPQVEAIVTGENGVVSGLKPGTVIVDCSTALPDSTVRMGAAIKAVGGEYLDAPMTRTAKHAHEGTLNLLVGGDAAVLERVRPVLASFTETVDHVGALGDGHRLKLLHNYVSVGFMTLLAEAAAQSADAGIDPKVFVDVLANGGGASAALQRLAPFITEGDREGLPFFVSNAQKDINYYRAMSDAAGAQKIIADGVANALSSAVDAGQGQAYVPELVRIFRSNAD</sequence>
<dbReference type="InterPro" id="IPR015815">
    <property type="entry name" value="HIBADH-related"/>
</dbReference>
<dbReference type="InterPro" id="IPR036291">
    <property type="entry name" value="NAD(P)-bd_dom_sf"/>
</dbReference>
<feature type="active site" evidence="3">
    <location>
        <position position="216"/>
    </location>
</feature>
<evidence type="ECO:0000259" key="5">
    <source>
        <dbReference type="Pfam" id="PF14833"/>
    </source>
</evidence>
<dbReference type="InterPro" id="IPR008927">
    <property type="entry name" value="6-PGluconate_DH-like_C_sf"/>
</dbReference>
<organism evidence="6 7">
    <name type="scientific">Antarcticimicrobium sediminis</name>
    <dbReference type="NCBI Taxonomy" id="2546227"/>
    <lineage>
        <taxon>Bacteria</taxon>
        <taxon>Pseudomonadati</taxon>
        <taxon>Pseudomonadota</taxon>
        <taxon>Alphaproteobacteria</taxon>
        <taxon>Rhodobacterales</taxon>
        <taxon>Paracoccaceae</taxon>
        <taxon>Antarcticimicrobium</taxon>
    </lineage>
</organism>
<name>A0A4R5EM41_9RHOB</name>
<accession>A0A4R5EM41</accession>
<keyword evidence="2" id="KW-0520">NAD</keyword>
<dbReference type="SUPFAM" id="SSF51735">
    <property type="entry name" value="NAD(P)-binding Rossmann-fold domains"/>
    <property type="match status" value="1"/>
</dbReference>
<dbReference type="InterPro" id="IPR006115">
    <property type="entry name" value="6PGDH_NADP-bd"/>
</dbReference>
<dbReference type="Gene3D" id="3.40.50.720">
    <property type="entry name" value="NAD(P)-binding Rossmann-like Domain"/>
    <property type="match status" value="1"/>
</dbReference>
<evidence type="ECO:0000256" key="1">
    <source>
        <dbReference type="ARBA" id="ARBA00023002"/>
    </source>
</evidence>
<evidence type="ECO:0000259" key="4">
    <source>
        <dbReference type="Pfam" id="PF03446"/>
    </source>
</evidence>
<dbReference type="Pfam" id="PF14833">
    <property type="entry name" value="NAD_binding_11"/>
    <property type="match status" value="1"/>
</dbReference>
<reference evidence="6 7" key="1">
    <citation type="submission" date="2019-03" db="EMBL/GenBank/DDBJ databases">
        <authorList>
            <person name="Zhang S."/>
        </authorList>
    </citation>
    <scope>NUCLEOTIDE SEQUENCE [LARGE SCALE GENOMIC DNA]</scope>
    <source>
        <strain evidence="6 7">S4J41</strain>
    </source>
</reference>
<evidence type="ECO:0000256" key="2">
    <source>
        <dbReference type="ARBA" id="ARBA00023027"/>
    </source>
</evidence>
<dbReference type="Pfam" id="PF03446">
    <property type="entry name" value="NAD_binding_2"/>
    <property type="match status" value="1"/>
</dbReference>
<evidence type="ECO:0000256" key="3">
    <source>
        <dbReference type="PIRSR" id="PIRSR000103-1"/>
    </source>
</evidence>
<dbReference type="PANTHER" id="PTHR43060">
    <property type="entry name" value="3-HYDROXYISOBUTYRATE DEHYDROGENASE-LIKE 1, MITOCHONDRIAL-RELATED"/>
    <property type="match status" value="1"/>
</dbReference>
<dbReference type="InterPro" id="IPR013328">
    <property type="entry name" value="6PGD_dom2"/>
</dbReference>
<dbReference type="InterPro" id="IPR029154">
    <property type="entry name" value="HIBADH-like_NADP-bd"/>
</dbReference>
<dbReference type="SUPFAM" id="SSF48179">
    <property type="entry name" value="6-phosphogluconate dehydrogenase C-terminal domain-like"/>
    <property type="match status" value="1"/>
</dbReference>
<dbReference type="Gene3D" id="1.10.1040.10">
    <property type="entry name" value="N-(1-d-carboxylethyl)-l-norvaline Dehydrogenase, domain 2"/>
    <property type="match status" value="1"/>
</dbReference>
<dbReference type="GO" id="GO:0016491">
    <property type="term" value="F:oxidoreductase activity"/>
    <property type="evidence" value="ECO:0007669"/>
    <property type="project" value="UniProtKB-KW"/>
</dbReference>
<dbReference type="OrthoDB" id="9812907at2"/>
<dbReference type="AlphaFoldDB" id="A0A4R5EM41"/>
<dbReference type="PANTHER" id="PTHR43060:SF15">
    <property type="entry name" value="3-HYDROXYISOBUTYRATE DEHYDROGENASE-LIKE 1, MITOCHONDRIAL-RELATED"/>
    <property type="match status" value="1"/>
</dbReference>